<sequence>MPAQTTTRPQIKPQQHQDPRMGTGGVDPMTQDDVEESHDQDTQGHAPRITTTTRDDNTTTKHGNEDATLTRDVNA</sequence>
<reference evidence="3" key="2">
    <citation type="submission" date="2015-01" db="EMBL/GenBank/DDBJ databases">
        <title>Evolutionary Origins and Diversification of the Mycorrhizal Mutualists.</title>
        <authorList>
            <consortium name="DOE Joint Genome Institute"/>
            <consortium name="Mycorrhizal Genomics Consortium"/>
            <person name="Kohler A."/>
            <person name="Kuo A."/>
            <person name="Nagy L.G."/>
            <person name="Floudas D."/>
            <person name="Copeland A."/>
            <person name="Barry K.W."/>
            <person name="Cichocki N."/>
            <person name="Veneault-Fourrey C."/>
            <person name="LaButti K."/>
            <person name="Lindquist E.A."/>
            <person name="Lipzen A."/>
            <person name="Lundell T."/>
            <person name="Morin E."/>
            <person name="Murat C."/>
            <person name="Riley R."/>
            <person name="Ohm R."/>
            <person name="Sun H."/>
            <person name="Tunlid A."/>
            <person name="Henrissat B."/>
            <person name="Grigoriev I.V."/>
            <person name="Hibbett D.S."/>
            <person name="Martin F."/>
        </authorList>
    </citation>
    <scope>NUCLEOTIDE SEQUENCE [LARGE SCALE GENOMIC DNA]</scope>
    <source>
        <strain evidence="3">LaAM-08-1</strain>
    </source>
</reference>
<name>A0A0C9X2F1_9AGAR</name>
<accession>A0A0C9X2F1</accession>
<feature type="region of interest" description="Disordered" evidence="1">
    <location>
        <begin position="1"/>
        <end position="75"/>
    </location>
</feature>
<dbReference type="EMBL" id="KN838758">
    <property type="protein sequence ID" value="KIJ95393.1"/>
    <property type="molecule type" value="Genomic_DNA"/>
</dbReference>
<keyword evidence="3" id="KW-1185">Reference proteome</keyword>
<reference evidence="2 3" key="1">
    <citation type="submission" date="2014-04" db="EMBL/GenBank/DDBJ databases">
        <authorList>
            <consortium name="DOE Joint Genome Institute"/>
            <person name="Kuo A."/>
            <person name="Kohler A."/>
            <person name="Nagy L.G."/>
            <person name="Floudas D."/>
            <person name="Copeland A."/>
            <person name="Barry K.W."/>
            <person name="Cichocki N."/>
            <person name="Veneault-Fourrey C."/>
            <person name="LaButti K."/>
            <person name="Lindquist E.A."/>
            <person name="Lipzen A."/>
            <person name="Lundell T."/>
            <person name="Morin E."/>
            <person name="Murat C."/>
            <person name="Sun H."/>
            <person name="Tunlid A."/>
            <person name="Henrissat B."/>
            <person name="Grigoriev I.V."/>
            <person name="Hibbett D.S."/>
            <person name="Martin F."/>
            <person name="Nordberg H.P."/>
            <person name="Cantor M.N."/>
            <person name="Hua S.X."/>
        </authorList>
    </citation>
    <scope>NUCLEOTIDE SEQUENCE [LARGE SCALE GENOMIC DNA]</scope>
    <source>
        <strain evidence="2 3">LaAM-08-1</strain>
    </source>
</reference>
<feature type="compositionally biased region" description="Polar residues" evidence="1">
    <location>
        <begin position="1"/>
        <end position="16"/>
    </location>
</feature>
<evidence type="ECO:0000313" key="3">
    <source>
        <dbReference type="Proteomes" id="UP000054477"/>
    </source>
</evidence>
<evidence type="ECO:0000313" key="2">
    <source>
        <dbReference type="EMBL" id="KIJ95393.1"/>
    </source>
</evidence>
<evidence type="ECO:0000256" key="1">
    <source>
        <dbReference type="SAM" id="MobiDB-lite"/>
    </source>
</evidence>
<gene>
    <name evidence="2" type="ORF">K443DRAFT_11434</name>
</gene>
<proteinExistence type="predicted"/>
<dbReference type="HOGENOM" id="CLU_2671438_0_0_1"/>
<organism evidence="2 3">
    <name type="scientific">Laccaria amethystina LaAM-08-1</name>
    <dbReference type="NCBI Taxonomy" id="1095629"/>
    <lineage>
        <taxon>Eukaryota</taxon>
        <taxon>Fungi</taxon>
        <taxon>Dikarya</taxon>
        <taxon>Basidiomycota</taxon>
        <taxon>Agaricomycotina</taxon>
        <taxon>Agaricomycetes</taxon>
        <taxon>Agaricomycetidae</taxon>
        <taxon>Agaricales</taxon>
        <taxon>Agaricineae</taxon>
        <taxon>Hydnangiaceae</taxon>
        <taxon>Laccaria</taxon>
    </lineage>
</organism>
<feature type="compositionally biased region" description="Basic and acidic residues" evidence="1">
    <location>
        <begin position="53"/>
        <end position="75"/>
    </location>
</feature>
<protein>
    <submittedName>
        <fullName evidence="2">Uncharacterized protein</fullName>
    </submittedName>
</protein>
<dbReference type="AlphaFoldDB" id="A0A0C9X2F1"/>
<dbReference type="Proteomes" id="UP000054477">
    <property type="component" value="Unassembled WGS sequence"/>
</dbReference>